<sequence length="165" mass="19492">MSPALLDRVMWEINGVWLKRIPFFQDAERNFLTRVASFLSAYVYAPLEVPPPRRLYVIHRGCAKYKDQLLSVGDMWGHVEMMLTNAHQTTATAMTYLHVLYIESGKVLELAESYPEVRKRIRRWTAFEALKLYLISNLRQERRRQRRLRFSRQVACENSVTELSI</sequence>
<dbReference type="SUPFAM" id="SSF51206">
    <property type="entry name" value="cAMP-binding domain-like"/>
    <property type="match status" value="1"/>
</dbReference>
<gene>
    <name evidence="1" type="ORF">PCAR00345_LOCUS23361</name>
</gene>
<dbReference type="InterPro" id="IPR018490">
    <property type="entry name" value="cNMP-bd_dom_sf"/>
</dbReference>
<accession>A0A7S4BMY7</accession>
<evidence type="ECO:0008006" key="2">
    <source>
        <dbReference type="Google" id="ProtNLM"/>
    </source>
</evidence>
<dbReference type="CDD" id="cd00038">
    <property type="entry name" value="CAP_ED"/>
    <property type="match status" value="1"/>
</dbReference>
<dbReference type="AlphaFoldDB" id="A0A7S4BMY7"/>
<dbReference type="Gene3D" id="2.60.120.10">
    <property type="entry name" value="Jelly Rolls"/>
    <property type="match status" value="1"/>
</dbReference>
<proteinExistence type="predicted"/>
<dbReference type="EMBL" id="HBIZ01036638">
    <property type="protein sequence ID" value="CAE0770749.1"/>
    <property type="molecule type" value="Transcribed_RNA"/>
</dbReference>
<dbReference type="InterPro" id="IPR000595">
    <property type="entry name" value="cNMP-bd_dom"/>
</dbReference>
<evidence type="ECO:0000313" key="1">
    <source>
        <dbReference type="EMBL" id="CAE0770749.1"/>
    </source>
</evidence>
<organism evidence="1">
    <name type="scientific">Chrysotila carterae</name>
    <name type="common">Marine alga</name>
    <name type="synonym">Syracosphaera carterae</name>
    <dbReference type="NCBI Taxonomy" id="13221"/>
    <lineage>
        <taxon>Eukaryota</taxon>
        <taxon>Haptista</taxon>
        <taxon>Haptophyta</taxon>
        <taxon>Prymnesiophyceae</taxon>
        <taxon>Isochrysidales</taxon>
        <taxon>Isochrysidaceae</taxon>
        <taxon>Chrysotila</taxon>
    </lineage>
</organism>
<dbReference type="InterPro" id="IPR014710">
    <property type="entry name" value="RmlC-like_jellyroll"/>
</dbReference>
<name>A0A7S4BMY7_CHRCT</name>
<reference evidence="1" key="1">
    <citation type="submission" date="2021-01" db="EMBL/GenBank/DDBJ databases">
        <authorList>
            <person name="Corre E."/>
            <person name="Pelletier E."/>
            <person name="Niang G."/>
            <person name="Scheremetjew M."/>
            <person name="Finn R."/>
            <person name="Kale V."/>
            <person name="Holt S."/>
            <person name="Cochrane G."/>
            <person name="Meng A."/>
            <person name="Brown T."/>
            <person name="Cohen L."/>
        </authorList>
    </citation>
    <scope>NUCLEOTIDE SEQUENCE</scope>
    <source>
        <strain evidence="1">CCMP645</strain>
    </source>
</reference>
<protein>
    <recommendedName>
        <fullName evidence="2">Cyclic nucleotide-binding domain-containing protein</fullName>
    </recommendedName>
</protein>